<evidence type="ECO:0000256" key="2">
    <source>
        <dbReference type="ARBA" id="ARBA00022692"/>
    </source>
</evidence>
<sequence>MVFSTKSSRFSSEANDEECQLLQDGDISVPSSSPTLKSRLTGGFTWSRVYILSLHVFFFVAAGAWWSGVSRGTLTQIPPTQGRTWSPVQEFIQYEINGENNLDHNKHSEFSGPPTDEQEDAWGRLMKPVYFRASREELEKGGETWNNSAELIEGGYLATLGVYHELHCLQQIRLHLYKDRYYPTLTDAEEGVLRVHLDHCLESLRLTIMCHGNTALYSFIWADPKAYNPVSKSASRSVCVKWSSVEEWSSSRMISPVKSLRRPSGV</sequence>
<evidence type="ECO:0000256" key="1">
    <source>
        <dbReference type="ARBA" id="ARBA00004167"/>
    </source>
</evidence>
<proteinExistence type="inferred from homology"/>
<comment type="caution">
    <text evidence="9">The sequence shown here is derived from an EMBL/GenBank/DDBJ whole genome shotgun (WGS) entry which is preliminary data.</text>
</comment>
<evidence type="ECO:0000256" key="6">
    <source>
        <dbReference type="ARBA" id="ARBA00023180"/>
    </source>
</evidence>
<dbReference type="GO" id="GO:0016020">
    <property type="term" value="C:membrane"/>
    <property type="evidence" value="ECO:0007669"/>
    <property type="project" value="UniProtKB-SubCell"/>
</dbReference>
<evidence type="ECO:0000313" key="10">
    <source>
        <dbReference type="Proteomes" id="UP001286456"/>
    </source>
</evidence>
<evidence type="ECO:0000256" key="8">
    <source>
        <dbReference type="SAM" id="Phobius"/>
    </source>
</evidence>
<dbReference type="Proteomes" id="UP001286456">
    <property type="component" value="Unassembled WGS sequence"/>
</dbReference>
<dbReference type="PANTHER" id="PTHR33365">
    <property type="entry name" value="YALI0B05434P"/>
    <property type="match status" value="1"/>
</dbReference>
<gene>
    <name evidence="9" type="ORF">B0T19DRAFT_38557</name>
</gene>
<comment type="similarity">
    <text evidence="7">Belongs to the ustYa family.</text>
</comment>
<dbReference type="EMBL" id="JAUEPO010000001">
    <property type="protein sequence ID" value="KAK3336427.1"/>
    <property type="molecule type" value="Genomic_DNA"/>
</dbReference>
<keyword evidence="4" id="KW-0843">Virulence</keyword>
<dbReference type="Pfam" id="PF11807">
    <property type="entry name" value="UstYa"/>
    <property type="match status" value="1"/>
</dbReference>
<dbReference type="GO" id="GO:0043386">
    <property type="term" value="P:mycotoxin biosynthetic process"/>
    <property type="evidence" value="ECO:0007669"/>
    <property type="project" value="InterPro"/>
</dbReference>
<dbReference type="InterPro" id="IPR021765">
    <property type="entry name" value="UstYa-like"/>
</dbReference>
<name>A0AAE0J3T4_9PEZI</name>
<evidence type="ECO:0000256" key="5">
    <source>
        <dbReference type="ARBA" id="ARBA00023136"/>
    </source>
</evidence>
<dbReference type="PANTHER" id="PTHR33365:SF7">
    <property type="entry name" value="TAT PATHWAY SIGNAL SEQUENCE"/>
    <property type="match status" value="1"/>
</dbReference>
<evidence type="ECO:0008006" key="11">
    <source>
        <dbReference type="Google" id="ProtNLM"/>
    </source>
</evidence>
<dbReference type="AlphaFoldDB" id="A0AAE0J3T4"/>
<keyword evidence="3 8" id="KW-1133">Transmembrane helix</keyword>
<evidence type="ECO:0000256" key="7">
    <source>
        <dbReference type="ARBA" id="ARBA00035112"/>
    </source>
</evidence>
<evidence type="ECO:0000256" key="4">
    <source>
        <dbReference type="ARBA" id="ARBA00023026"/>
    </source>
</evidence>
<feature type="transmembrane region" description="Helical" evidence="8">
    <location>
        <begin position="49"/>
        <end position="68"/>
    </location>
</feature>
<evidence type="ECO:0000313" key="9">
    <source>
        <dbReference type="EMBL" id="KAK3336427.1"/>
    </source>
</evidence>
<keyword evidence="6" id="KW-0325">Glycoprotein</keyword>
<evidence type="ECO:0000256" key="3">
    <source>
        <dbReference type="ARBA" id="ARBA00022989"/>
    </source>
</evidence>
<protein>
    <recommendedName>
        <fullName evidence="11">Tat pathway signal sequence protein</fullName>
    </recommendedName>
</protein>
<keyword evidence="10" id="KW-1185">Reference proteome</keyword>
<reference evidence="9" key="1">
    <citation type="journal article" date="2023" name="Mol. Phylogenet. Evol.">
        <title>Genome-scale phylogeny and comparative genomics of the fungal order Sordariales.</title>
        <authorList>
            <person name="Hensen N."/>
            <person name="Bonometti L."/>
            <person name="Westerberg I."/>
            <person name="Brannstrom I.O."/>
            <person name="Guillou S."/>
            <person name="Cros-Aarteil S."/>
            <person name="Calhoun S."/>
            <person name="Haridas S."/>
            <person name="Kuo A."/>
            <person name="Mondo S."/>
            <person name="Pangilinan J."/>
            <person name="Riley R."/>
            <person name="LaButti K."/>
            <person name="Andreopoulos B."/>
            <person name="Lipzen A."/>
            <person name="Chen C."/>
            <person name="Yan M."/>
            <person name="Daum C."/>
            <person name="Ng V."/>
            <person name="Clum A."/>
            <person name="Steindorff A."/>
            <person name="Ohm R.A."/>
            <person name="Martin F."/>
            <person name="Silar P."/>
            <person name="Natvig D.O."/>
            <person name="Lalanne C."/>
            <person name="Gautier V."/>
            <person name="Ament-Velasquez S.L."/>
            <person name="Kruys A."/>
            <person name="Hutchinson M.I."/>
            <person name="Powell A.J."/>
            <person name="Barry K."/>
            <person name="Miller A.N."/>
            <person name="Grigoriev I.V."/>
            <person name="Debuchy R."/>
            <person name="Gladieux P."/>
            <person name="Hiltunen Thoren M."/>
            <person name="Johannesson H."/>
        </authorList>
    </citation>
    <scope>NUCLEOTIDE SEQUENCE</scope>
    <source>
        <strain evidence="9">SMH4131-1</strain>
    </source>
</reference>
<keyword evidence="5 8" id="KW-0472">Membrane</keyword>
<keyword evidence="2 8" id="KW-0812">Transmembrane</keyword>
<reference evidence="9" key="2">
    <citation type="submission" date="2023-06" db="EMBL/GenBank/DDBJ databases">
        <authorList>
            <consortium name="Lawrence Berkeley National Laboratory"/>
            <person name="Haridas S."/>
            <person name="Hensen N."/>
            <person name="Bonometti L."/>
            <person name="Westerberg I."/>
            <person name="Brannstrom I.O."/>
            <person name="Guillou S."/>
            <person name="Cros-Aarteil S."/>
            <person name="Calhoun S."/>
            <person name="Kuo A."/>
            <person name="Mondo S."/>
            <person name="Pangilinan J."/>
            <person name="Riley R."/>
            <person name="Labutti K."/>
            <person name="Andreopoulos B."/>
            <person name="Lipzen A."/>
            <person name="Chen C."/>
            <person name="Yanf M."/>
            <person name="Daum C."/>
            <person name="Ng V."/>
            <person name="Clum A."/>
            <person name="Steindorff A."/>
            <person name="Ohm R."/>
            <person name="Martin F."/>
            <person name="Silar P."/>
            <person name="Natvig D."/>
            <person name="Lalanne C."/>
            <person name="Gautier V."/>
            <person name="Ament-Velasquez S.L."/>
            <person name="Kruys A."/>
            <person name="Hutchinson M.I."/>
            <person name="Powell A.J."/>
            <person name="Barry K."/>
            <person name="Miller A.N."/>
            <person name="Grigoriev I.V."/>
            <person name="Debuchy R."/>
            <person name="Gladieux P."/>
            <person name="Thoren M.H."/>
            <person name="Johannesson H."/>
        </authorList>
    </citation>
    <scope>NUCLEOTIDE SEQUENCE</scope>
    <source>
        <strain evidence="9">SMH4131-1</strain>
    </source>
</reference>
<organism evidence="9 10">
    <name type="scientific">Cercophora scortea</name>
    <dbReference type="NCBI Taxonomy" id="314031"/>
    <lineage>
        <taxon>Eukaryota</taxon>
        <taxon>Fungi</taxon>
        <taxon>Dikarya</taxon>
        <taxon>Ascomycota</taxon>
        <taxon>Pezizomycotina</taxon>
        <taxon>Sordariomycetes</taxon>
        <taxon>Sordariomycetidae</taxon>
        <taxon>Sordariales</taxon>
        <taxon>Lasiosphaeriaceae</taxon>
        <taxon>Cercophora</taxon>
    </lineage>
</organism>
<comment type="subcellular location">
    <subcellularLocation>
        <location evidence="1">Membrane</location>
        <topology evidence="1">Single-pass membrane protein</topology>
    </subcellularLocation>
</comment>
<accession>A0AAE0J3T4</accession>